<evidence type="ECO:0000313" key="4">
    <source>
        <dbReference type="Proteomes" id="UP000254834"/>
    </source>
</evidence>
<dbReference type="Proteomes" id="UP000254834">
    <property type="component" value="Chromosome"/>
</dbReference>
<dbReference type="GO" id="GO:0016020">
    <property type="term" value="C:membrane"/>
    <property type="evidence" value="ECO:0007669"/>
    <property type="project" value="UniProtKB-UniRule"/>
</dbReference>
<dbReference type="InterPro" id="IPR050330">
    <property type="entry name" value="Bact_OuterMem_StrucFunc"/>
</dbReference>
<organism evidence="3 4">
    <name type="scientific">Candidatus Chromulinivorax destructor</name>
    <dbReference type="NCBI Taxonomy" id="2066483"/>
    <lineage>
        <taxon>Bacteria</taxon>
        <taxon>Candidatus Babelota</taxon>
        <taxon>Candidatus Babeliae</taxon>
        <taxon>Candidatus Babeliales</taxon>
        <taxon>Candidatus Chromulinivoraceae</taxon>
        <taxon>Candidatus Chromulinivorax</taxon>
    </lineage>
</organism>
<feature type="domain" description="OmpA-like" evidence="2">
    <location>
        <begin position="114"/>
        <end position="234"/>
    </location>
</feature>
<gene>
    <name evidence="3" type="ORF">C0J27_03675</name>
</gene>
<dbReference type="SUPFAM" id="SSF103088">
    <property type="entry name" value="OmpA-like"/>
    <property type="match status" value="1"/>
</dbReference>
<dbReference type="PANTHER" id="PTHR30329">
    <property type="entry name" value="STATOR ELEMENT OF FLAGELLAR MOTOR COMPLEX"/>
    <property type="match status" value="1"/>
</dbReference>
<name>A0A345ZC01_9BACT</name>
<dbReference type="InterPro" id="IPR036737">
    <property type="entry name" value="OmpA-like_sf"/>
</dbReference>
<dbReference type="Gene3D" id="3.30.1330.60">
    <property type="entry name" value="OmpA-like domain"/>
    <property type="match status" value="1"/>
</dbReference>
<evidence type="ECO:0000313" key="3">
    <source>
        <dbReference type="EMBL" id="AXK60818.1"/>
    </source>
</evidence>
<dbReference type="Pfam" id="PF00691">
    <property type="entry name" value="OmpA"/>
    <property type="match status" value="1"/>
</dbReference>
<evidence type="ECO:0000259" key="2">
    <source>
        <dbReference type="PROSITE" id="PS51123"/>
    </source>
</evidence>
<dbReference type="PANTHER" id="PTHR30329:SF21">
    <property type="entry name" value="LIPOPROTEIN YIAD-RELATED"/>
    <property type="match status" value="1"/>
</dbReference>
<keyword evidence="1" id="KW-0472">Membrane</keyword>
<dbReference type="EMBL" id="CP025544">
    <property type="protein sequence ID" value="AXK60818.1"/>
    <property type="molecule type" value="Genomic_DNA"/>
</dbReference>
<evidence type="ECO:0000256" key="1">
    <source>
        <dbReference type="PROSITE-ProRule" id="PRU00473"/>
    </source>
</evidence>
<dbReference type="OrthoDB" id="9809164at2"/>
<accession>A0A345ZC01</accession>
<dbReference type="AlphaFoldDB" id="A0A345ZC01"/>
<protein>
    <recommendedName>
        <fullName evidence="2">OmpA-like domain-containing protein</fullName>
    </recommendedName>
</protein>
<proteinExistence type="predicted"/>
<dbReference type="PROSITE" id="PS51123">
    <property type="entry name" value="OMPA_2"/>
    <property type="match status" value="1"/>
</dbReference>
<dbReference type="InterPro" id="IPR006665">
    <property type="entry name" value="OmpA-like"/>
</dbReference>
<dbReference type="KEGG" id="cdes:C0J27_03675"/>
<sequence length="234" mass="26410">MNKLLLPILTIYYYCIKLRDKMKKYIHIFLCFMIITTGCAKKQNNKKTSTQISTKKTSIKKSAFDENLEAFTLDDDALHNFAQEANSSSEQVVTDTTVKTTRKTNSIFEWESVAVDQSKNEFKTIYFAFDKYHIDKAQELSLQADIEHAKKMIALNKTIVIEGHACDSAGSAIYNMTLSEQRAKFIATKFIEAGIDKANIKIAARGQEMPAVKGGNRAQQAANRRVEVFAIDSK</sequence>
<dbReference type="CDD" id="cd07185">
    <property type="entry name" value="OmpA_C-like"/>
    <property type="match status" value="1"/>
</dbReference>
<keyword evidence="4" id="KW-1185">Reference proteome</keyword>
<reference evidence="3 4" key="1">
    <citation type="submission" date="2017-12" db="EMBL/GenBank/DDBJ databases">
        <title>Chromulinavorax destructans is a abundant pathogen of dominant heterotrophic picoflagllates.</title>
        <authorList>
            <person name="Deeg C.M."/>
            <person name="Zimmer M."/>
            <person name="Suttle C.A."/>
        </authorList>
    </citation>
    <scope>NUCLEOTIDE SEQUENCE [LARGE SCALE GENOMIC DNA]</scope>
    <source>
        <strain evidence="3 4">SeV1</strain>
    </source>
</reference>